<dbReference type="EMBL" id="UYRR01031900">
    <property type="protein sequence ID" value="VDK53195.1"/>
    <property type="molecule type" value="Genomic_DNA"/>
</dbReference>
<evidence type="ECO:0000313" key="3">
    <source>
        <dbReference type="WBParaSite" id="ASIM_0001532201-mRNA-1"/>
    </source>
</evidence>
<reference evidence="1 2" key="2">
    <citation type="submission" date="2018-11" db="EMBL/GenBank/DDBJ databases">
        <authorList>
            <consortium name="Pathogen Informatics"/>
        </authorList>
    </citation>
    <scope>NUCLEOTIDE SEQUENCE [LARGE SCALE GENOMIC DNA]</scope>
</reference>
<organism evidence="3">
    <name type="scientific">Anisakis simplex</name>
    <name type="common">Herring worm</name>
    <dbReference type="NCBI Taxonomy" id="6269"/>
    <lineage>
        <taxon>Eukaryota</taxon>
        <taxon>Metazoa</taxon>
        <taxon>Ecdysozoa</taxon>
        <taxon>Nematoda</taxon>
        <taxon>Chromadorea</taxon>
        <taxon>Rhabditida</taxon>
        <taxon>Spirurina</taxon>
        <taxon>Ascaridomorpha</taxon>
        <taxon>Ascaridoidea</taxon>
        <taxon>Anisakidae</taxon>
        <taxon>Anisakis</taxon>
        <taxon>Anisakis simplex complex</taxon>
    </lineage>
</organism>
<evidence type="ECO:0000313" key="2">
    <source>
        <dbReference type="Proteomes" id="UP000267096"/>
    </source>
</evidence>
<gene>
    <name evidence="1" type="ORF">ASIM_LOCUS14732</name>
</gene>
<dbReference type="OrthoDB" id="10526595at2759"/>
<keyword evidence="2" id="KW-1185">Reference proteome</keyword>
<sequence>MRLLLPFWEVLVVRNSALLQLKTRLLTNNLSDQAKFQKDLSSKLKFQLKQHADDFFDFVTDIFQLSRKDKRKATGCRKYTFLKAKDLRLSTLIPLLGCDSSQIAYVLFQRDSFFNNTFKMLDSLGCLTLHNFDQLQYRHFRMIGYDVNDEKELPRFRNGYHFT</sequence>
<dbReference type="AlphaFoldDB" id="A0A0M3K2Z3"/>
<evidence type="ECO:0000313" key="1">
    <source>
        <dbReference type="EMBL" id="VDK53195.1"/>
    </source>
</evidence>
<protein>
    <submittedName>
        <fullName evidence="3">Transposase</fullName>
    </submittedName>
</protein>
<name>A0A0M3K2Z3_ANISI</name>
<reference evidence="3" key="1">
    <citation type="submission" date="2017-02" db="UniProtKB">
        <authorList>
            <consortium name="WormBaseParasite"/>
        </authorList>
    </citation>
    <scope>IDENTIFICATION</scope>
</reference>
<accession>A0A0M3K2Z3</accession>
<proteinExistence type="predicted"/>
<dbReference type="WBParaSite" id="ASIM_0001532201-mRNA-1">
    <property type="protein sequence ID" value="ASIM_0001532201-mRNA-1"/>
    <property type="gene ID" value="ASIM_0001532201"/>
</dbReference>
<dbReference type="Proteomes" id="UP000267096">
    <property type="component" value="Unassembled WGS sequence"/>
</dbReference>